<dbReference type="AlphaFoldDB" id="A0A0U5L4B3"/>
<dbReference type="OrthoDB" id="6835762at2"/>
<evidence type="ECO:0000313" key="1">
    <source>
        <dbReference type="EMBL" id="CUU25626.1"/>
    </source>
</evidence>
<dbReference type="KEGG" id="ege:EM595_3395"/>
<dbReference type="PANTHER" id="PTHR38785:SF1">
    <property type="entry name" value="HOMOLOG OF VIRK"/>
    <property type="match status" value="1"/>
</dbReference>
<evidence type="ECO:0008006" key="3">
    <source>
        <dbReference type="Google" id="ProtNLM"/>
    </source>
</evidence>
<accession>A0A0U5L4B3</accession>
<dbReference type="Proteomes" id="UP000059419">
    <property type="component" value="Chromosome 1"/>
</dbReference>
<sequence>MSLITTHAAAETSTSLFKQLMLGNIVPDKLWLCRRFRAKFLLRSLVFPVTTVKYMRQFSALPDMAQALSIQGLLPAKPHRPYLYAGLSVAGRAAAITDHYRFLSQMKDGLLQQQLQSATATVMAQLFGRQEESITLQCAPGRFDREGEVTLELLFNQAVIASLSFSLINKSGVKTLLIGGLQGPRKHISSEVIKEATKACHGLFPKRVLTEALFIISERCGMAQIMAVSEETHVFRSLRYRHSKSDYFHASYSEFWLSIGGERQADGLYRLPARLERKTLDAIASKKRAEYRRRYQLLDELQQQVRAGRQHLL</sequence>
<dbReference type="Pfam" id="PF04393">
    <property type="entry name" value="DUF535"/>
    <property type="match status" value="1"/>
</dbReference>
<keyword evidence="2" id="KW-1185">Reference proteome</keyword>
<organism evidence="1 2">
    <name type="scientific">Duffyella gerundensis</name>
    <dbReference type="NCBI Taxonomy" id="1619313"/>
    <lineage>
        <taxon>Bacteria</taxon>
        <taxon>Pseudomonadati</taxon>
        <taxon>Pseudomonadota</taxon>
        <taxon>Gammaproteobacteria</taxon>
        <taxon>Enterobacterales</taxon>
        <taxon>Erwiniaceae</taxon>
        <taxon>Duffyella</taxon>
    </lineage>
</organism>
<dbReference type="PANTHER" id="PTHR38785">
    <property type="entry name" value="HOMOLOG OF VIRK"/>
    <property type="match status" value="1"/>
</dbReference>
<proteinExistence type="predicted"/>
<dbReference type="GO" id="GO:0006974">
    <property type="term" value="P:DNA damage response"/>
    <property type="evidence" value="ECO:0007669"/>
    <property type="project" value="TreeGrafter"/>
</dbReference>
<dbReference type="PATRIC" id="fig|1619313.3.peg.3523"/>
<protein>
    <recommendedName>
        <fullName evidence="3">DUF535 domain-containing protein</fullName>
    </recommendedName>
</protein>
<gene>
    <name evidence="1" type="ORF">EM595_3395</name>
</gene>
<dbReference type="EMBL" id="LN907827">
    <property type="protein sequence ID" value="CUU25626.1"/>
    <property type="molecule type" value="Genomic_DNA"/>
</dbReference>
<name>A0A0U5L4B3_9GAMM</name>
<reference evidence="2" key="1">
    <citation type="submission" date="2015-11" db="EMBL/GenBank/DDBJ databases">
        <authorList>
            <person name="Blom J."/>
        </authorList>
    </citation>
    <scope>NUCLEOTIDE SEQUENCE [LARGE SCALE GENOMIC DNA]</scope>
</reference>
<dbReference type="STRING" id="1619313.EM595_3395"/>
<evidence type="ECO:0000313" key="2">
    <source>
        <dbReference type="Proteomes" id="UP000059419"/>
    </source>
</evidence>
<dbReference type="InterPro" id="IPR007488">
    <property type="entry name" value="DUF535"/>
</dbReference>
<dbReference type="RefSeq" id="WP_067434814.1">
    <property type="nucleotide sequence ID" value="NZ_LN907827.1"/>
</dbReference>